<organism evidence="1 2">
    <name type="scientific">Pacificimonas flava</name>
    <dbReference type="NCBI Taxonomy" id="1234595"/>
    <lineage>
        <taxon>Bacteria</taxon>
        <taxon>Pseudomonadati</taxon>
        <taxon>Pseudomonadota</taxon>
        <taxon>Alphaproteobacteria</taxon>
        <taxon>Sphingomonadales</taxon>
        <taxon>Sphingosinicellaceae</taxon>
        <taxon>Pacificimonas</taxon>
    </lineage>
</organism>
<dbReference type="GO" id="GO:0044781">
    <property type="term" value="P:bacterial-type flagellum organization"/>
    <property type="evidence" value="ECO:0007669"/>
    <property type="project" value="InterPro"/>
</dbReference>
<keyword evidence="2" id="KW-1185">Reference proteome</keyword>
<sequence length="114" mass="12524">MSLAAYQKTSTIIEQPRDTERRLLNLVTGRMISARDSGLKGVALMPVLHHNREVWTAFSSACGARGNELPQQLRASIISLAIWVDKFTSDVIAGREPIDDLIDVNCTMIEGLAS</sequence>
<evidence type="ECO:0000313" key="1">
    <source>
        <dbReference type="EMBL" id="OWV33579.1"/>
    </source>
</evidence>
<evidence type="ECO:0000313" key="2">
    <source>
        <dbReference type="Proteomes" id="UP000198462"/>
    </source>
</evidence>
<dbReference type="AlphaFoldDB" id="A0A219B711"/>
<dbReference type="OrthoDB" id="9808944at2"/>
<dbReference type="RefSeq" id="WP_088712352.1">
    <property type="nucleotide sequence ID" value="NZ_NFZT01000001.1"/>
</dbReference>
<keyword evidence="1" id="KW-0969">Cilium</keyword>
<name>A0A219B711_9SPHN</name>
<keyword evidence="1" id="KW-0282">Flagellum</keyword>
<reference evidence="2" key="1">
    <citation type="submission" date="2017-05" db="EMBL/GenBank/DDBJ databases">
        <authorList>
            <person name="Lin X."/>
        </authorList>
    </citation>
    <scope>NUCLEOTIDE SEQUENCE [LARGE SCALE GENOMIC DNA]</scope>
    <source>
        <strain evidence="2">JLT2012</strain>
    </source>
</reference>
<accession>A0A219B711</accession>
<dbReference type="InterPro" id="IPR010845">
    <property type="entry name" value="FlaF"/>
</dbReference>
<dbReference type="Pfam" id="PF07309">
    <property type="entry name" value="FlaF"/>
    <property type="match status" value="1"/>
</dbReference>
<gene>
    <name evidence="1" type="ORF">B5C34_08970</name>
</gene>
<keyword evidence="1" id="KW-0966">Cell projection</keyword>
<proteinExistence type="predicted"/>
<comment type="caution">
    <text evidence="1">The sequence shown here is derived from an EMBL/GenBank/DDBJ whole genome shotgun (WGS) entry which is preliminary data.</text>
</comment>
<protein>
    <submittedName>
        <fullName evidence="1">Flagellar FlaF family protein</fullName>
    </submittedName>
</protein>
<dbReference type="EMBL" id="NFZT01000001">
    <property type="protein sequence ID" value="OWV33579.1"/>
    <property type="molecule type" value="Genomic_DNA"/>
</dbReference>
<dbReference type="Proteomes" id="UP000198462">
    <property type="component" value="Unassembled WGS sequence"/>
</dbReference>